<comment type="caution">
    <text evidence="10">The sequence shown here is derived from an EMBL/GenBank/DDBJ whole genome shotgun (WGS) entry which is preliminary data.</text>
</comment>
<feature type="domain" description="Acetyl-CoA dehydrogenase-like C-terminal" evidence="9">
    <location>
        <begin position="476"/>
        <end position="579"/>
    </location>
</feature>
<dbReference type="PANTHER" id="PTHR42803:SF1">
    <property type="entry name" value="BROAD-SPECIFICITY LINEAR ACYL-COA DEHYDROGENASE FADE5"/>
    <property type="match status" value="1"/>
</dbReference>
<dbReference type="InterPro" id="IPR006091">
    <property type="entry name" value="Acyl-CoA_Oxase/DH_mid-dom"/>
</dbReference>
<feature type="domain" description="Acyl-CoA dehydrogenase/oxidase N-terminal" evidence="8">
    <location>
        <begin position="42"/>
        <end position="159"/>
    </location>
</feature>
<dbReference type="InterPro" id="IPR009100">
    <property type="entry name" value="AcylCoA_DH/oxidase_NM_dom_sf"/>
</dbReference>
<accession>A0ABT0YQH0</accession>
<dbReference type="Pfam" id="PF02770">
    <property type="entry name" value="Acyl-CoA_dh_M"/>
    <property type="match status" value="1"/>
</dbReference>
<dbReference type="Gene3D" id="1.20.140.10">
    <property type="entry name" value="Butyryl-CoA Dehydrogenase, subunit A, domain 3"/>
    <property type="match status" value="1"/>
</dbReference>
<dbReference type="Pfam" id="PF02771">
    <property type="entry name" value="Acyl-CoA_dh_N"/>
    <property type="match status" value="1"/>
</dbReference>
<dbReference type="SUPFAM" id="SSF47203">
    <property type="entry name" value="Acyl-CoA dehydrogenase C-terminal domain-like"/>
    <property type="match status" value="1"/>
</dbReference>
<organism evidence="10 11">
    <name type="scientific">Caldimonas mangrovi</name>
    <dbReference type="NCBI Taxonomy" id="2944811"/>
    <lineage>
        <taxon>Bacteria</taxon>
        <taxon>Pseudomonadati</taxon>
        <taxon>Pseudomonadota</taxon>
        <taxon>Betaproteobacteria</taxon>
        <taxon>Burkholderiales</taxon>
        <taxon>Sphaerotilaceae</taxon>
        <taxon>Caldimonas</taxon>
    </lineage>
</organism>
<dbReference type="RefSeq" id="WP_251779344.1">
    <property type="nucleotide sequence ID" value="NZ_JAMKFE010000009.1"/>
</dbReference>
<comment type="similarity">
    <text evidence="2">Belongs to the acyl-CoA dehydrogenase family.</text>
</comment>
<evidence type="ECO:0000259" key="6">
    <source>
        <dbReference type="Pfam" id="PF00441"/>
    </source>
</evidence>
<dbReference type="PANTHER" id="PTHR42803">
    <property type="entry name" value="ACYL-COA DEHYDROGENASE"/>
    <property type="match status" value="1"/>
</dbReference>
<dbReference type="InterPro" id="IPR046373">
    <property type="entry name" value="Acyl-CoA_Oxase/DH_mid-dom_sf"/>
</dbReference>
<dbReference type="Pfam" id="PF12806">
    <property type="entry name" value="Acyl-CoA_dh_C"/>
    <property type="match status" value="1"/>
</dbReference>
<evidence type="ECO:0000256" key="4">
    <source>
        <dbReference type="ARBA" id="ARBA00022827"/>
    </source>
</evidence>
<evidence type="ECO:0000313" key="11">
    <source>
        <dbReference type="Proteomes" id="UP001165541"/>
    </source>
</evidence>
<evidence type="ECO:0000259" key="7">
    <source>
        <dbReference type="Pfam" id="PF02770"/>
    </source>
</evidence>
<dbReference type="EMBL" id="JAMKFE010000009">
    <property type="protein sequence ID" value="MCM5680893.1"/>
    <property type="molecule type" value="Genomic_DNA"/>
</dbReference>
<evidence type="ECO:0000259" key="8">
    <source>
        <dbReference type="Pfam" id="PF02771"/>
    </source>
</evidence>
<evidence type="ECO:0000313" key="10">
    <source>
        <dbReference type="EMBL" id="MCM5680893.1"/>
    </source>
</evidence>
<protein>
    <submittedName>
        <fullName evidence="10">Acyl-CoA dehydrogenase C-terminal domain-containing protein</fullName>
    </submittedName>
</protein>
<evidence type="ECO:0000259" key="9">
    <source>
        <dbReference type="Pfam" id="PF12806"/>
    </source>
</evidence>
<dbReference type="InterPro" id="IPR052166">
    <property type="entry name" value="Diverse_Acyl-CoA_DH"/>
</dbReference>
<dbReference type="Gene3D" id="1.10.540.10">
    <property type="entry name" value="Acyl-CoA dehydrogenase/oxidase, N-terminal domain"/>
    <property type="match status" value="1"/>
</dbReference>
<keyword evidence="5" id="KW-0560">Oxidoreductase</keyword>
<gene>
    <name evidence="10" type="ORF">M8A51_15310</name>
</gene>
<name>A0ABT0YQH0_9BURK</name>
<keyword evidence="11" id="KW-1185">Reference proteome</keyword>
<dbReference type="SUPFAM" id="SSF56645">
    <property type="entry name" value="Acyl-CoA dehydrogenase NM domain-like"/>
    <property type="match status" value="1"/>
</dbReference>
<feature type="domain" description="Acyl-CoA oxidase/dehydrogenase middle" evidence="7">
    <location>
        <begin position="164"/>
        <end position="268"/>
    </location>
</feature>
<dbReference type="InterPro" id="IPR009075">
    <property type="entry name" value="AcylCo_DH/oxidase_C"/>
</dbReference>
<dbReference type="Proteomes" id="UP001165541">
    <property type="component" value="Unassembled WGS sequence"/>
</dbReference>
<evidence type="ECO:0000256" key="3">
    <source>
        <dbReference type="ARBA" id="ARBA00022630"/>
    </source>
</evidence>
<dbReference type="InterPro" id="IPR013786">
    <property type="entry name" value="AcylCoA_DH/ox_N"/>
</dbReference>
<evidence type="ECO:0000256" key="2">
    <source>
        <dbReference type="ARBA" id="ARBA00009347"/>
    </source>
</evidence>
<dbReference type="Gene3D" id="2.40.110.10">
    <property type="entry name" value="Butyryl-CoA Dehydrogenase, subunit A, domain 2"/>
    <property type="match status" value="1"/>
</dbReference>
<reference evidence="10" key="1">
    <citation type="submission" date="2022-05" db="EMBL/GenBank/DDBJ databases">
        <title>Schlegelella sp. nov., isolated from mangrove soil.</title>
        <authorList>
            <person name="Liu Y."/>
            <person name="Ge X."/>
            <person name="Liu W."/>
        </authorList>
    </citation>
    <scope>NUCLEOTIDE SEQUENCE</scope>
    <source>
        <strain evidence="10">S2-27</strain>
    </source>
</reference>
<comment type="cofactor">
    <cofactor evidence="1">
        <name>FAD</name>
        <dbReference type="ChEBI" id="CHEBI:57692"/>
    </cofactor>
</comment>
<keyword evidence="3" id="KW-0285">Flavoprotein</keyword>
<sequence length="587" mass="63612">MGLSYRAPLRDMRFVIDEVLQAPAGWSQLPGLTDLDANTAAQVLEQAAVFASEVLAPTNADGDLHGCTWSDGQVDTPPGFRAAWRAFVDAGWPALGCDPDWGGQGLPQLLNVALYEMLNAANHAWTMYPGLAHGAYECLKAHANAELQQRYLPKIVSGEWLATMCLTESHAGSDLGLLRTRALPQADGTLQVSGTKIFISGGAHDLTDNIVHLVLCRLPDAPAGTKGLSLVLVPRLLPDGTPNRVRCNGIEKKMGIKGSATCTMSFDAATGWLIGEPHRGLAAMFVMMNAARLQVALQGLGHLEIATQNALLYARERRQMRAPQRASSAHNEPADPIAAHPAMRRTLWTLQAWTEGQRVLAYWTAQLLDESERQPDLARRERAAALLPLLTPIVKAMFTEHGHTGASMALQVWGGHGYIHEVGIEQHVRDARIAMVYEGTNEIQAIDLLVRKLLPAGGRPLDLLCEALDSEAEASEQVPGLAAAAAVLQTASAGLRDATRALAVDAAVEPELPWRLADDYLRAAGLVLLGWAWLRSARVATPHQDDPWYARKLQCALFGLEWLLPDVDALLRRIISRRAALPPLPDA</sequence>
<keyword evidence="4" id="KW-0274">FAD</keyword>
<feature type="domain" description="Acyl-CoA dehydrogenase/oxidase C-terminal" evidence="6">
    <location>
        <begin position="279"/>
        <end position="446"/>
    </location>
</feature>
<dbReference type="InterPro" id="IPR025878">
    <property type="entry name" value="Acyl-CoA_dh-like_C_dom"/>
</dbReference>
<dbReference type="Pfam" id="PF00441">
    <property type="entry name" value="Acyl-CoA_dh_1"/>
    <property type="match status" value="1"/>
</dbReference>
<proteinExistence type="inferred from homology"/>
<evidence type="ECO:0000256" key="5">
    <source>
        <dbReference type="ARBA" id="ARBA00023002"/>
    </source>
</evidence>
<dbReference type="InterPro" id="IPR037069">
    <property type="entry name" value="AcylCoA_DH/ox_N_sf"/>
</dbReference>
<dbReference type="InterPro" id="IPR036250">
    <property type="entry name" value="AcylCo_DH-like_C"/>
</dbReference>
<evidence type="ECO:0000256" key="1">
    <source>
        <dbReference type="ARBA" id="ARBA00001974"/>
    </source>
</evidence>